<dbReference type="EMBL" id="UZAM01015653">
    <property type="protein sequence ID" value="VDP40060.1"/>
    <property type="molecule type" value="Genomic_DNA"/>
</dbReference>
<protein>
    <submittedName>
        <fullName evidence="4">Ion_trans domain-containing protein</fullName>
    </submittedName>
</protein>
<name>A0A183J6E2_9BILA</name>
<gene>
    <name evidence="2" type="ORF">SBAD_LOCUS11440</name>
</gene>
<keyword evidence="1" id="KW-0812">Transmembrane</keyword>
<sequence length="46" mass="5313">MRKPFFALLWSIITLMYIVVFVLSAMLVVSGCSKADGLKKMWKFIE</sequence>
<reference evidence="4" key="1">
    <citation type="submission" date="2016-06" db="UniProtKB">
        <authorList>
            <consortium name="WormBaseParasite"/>
        </authorList>
    </citation>
    <scope>IDENTIFICATION</scope>
</reference>
<accession>A0A183J6E2</accession>
<organism evidence="4">
    <name type="scientific">Soboliphyme baturini</name>
    <dbReference type="NCBI Taxonomy" id="241478"/>
    <lineage>
        <taxon>Eukaryota</taxon>
        <taxon>Metazoa</taxon>
        <taxon>Ecdysozoa</taxon>
        <taxon>Nematoda</taxon>
        <taxon>Enoplea</taxon>
        <taxon>Dorylaimia</taxon>
        <taxon>Dioctophymatida</taxon>
        <taxon>Dioctophymatoidea</taxon>
        <taxon>Soboliphymatidae</taxon>
        <taxon>Soboliphyme</taxon>
    </lineage>
</organism>
<dbReference type="PROSITE" id="PS51257">
    <property type="entry name" value="PROKAR_LIPOPROTEIN"/>
    <property type="match status" value="1"/>
</dbReference>
<dbReference type="Proteomes" id="UP000270296">
    <property type="component" value="Unassembled WGS sequence"/>
</dbReference>
<keyword evidence="1" id="KW-1133">Transmembrane helix</keyword>
<evidence type="ECO:0000313" key="2">
    <source>
        <dbReference type="EMBL" id="VDP40060.1"/>
    </source>
</evidence>
<dbReference type="AlphaFoldDB" id="A0A183J6E2"/>
<reference evidence="2 3" key="2">
    <citation type="submission" date="2018-11" db="EMBL/GenBank/DDBJ databases">
        <authorList>
            <consortium name="Pathogen Informatics"/>
        </authorList>
    </citation>
    <scope>NUCLEOTIDE SEQUENCE [LARGE SCALE GENOMIC DNA]</scope>
</reference>
<dbReference type="WBParaSite" id="SBAD_0001182601-mRNA-1">
    <property type="protein sequence ID" value="SBAD_0001182601-mRNA-1"/>
    <property type="gene ID" value="SBAD_0001182601"/>
</dbReference>
<proteinExistence type="predicted"/>
<keyword evidence="1" id="KW-0472">Membrane</keyword>
<keyword evidence="3" id="KW-1185">Reference proteome</keyword>
<evidence type="ECO:0000313" key="4">
    <source>
        <dbReference type="WBParaSite" id="SBAD_0001182601-mRNA-1"/>
    </source>
</evidence>
<evidence type="ECO:0000256" key="1">
    <source>
        <dbReference type="SAM" id="Phobius"/>
    </source>
</evidence>
<evidence type="ECO:0000313" key="3">
    <source>
        <dbReference type="Proteomes" id="UP000270296"/>
    </source>
</evidence>
<feature type="transmembrane region" description="Helical" evidence="1">
    <location>
        <begin position="6"/>
        <end position="32"/>
    </location>
</feature>